<feature type="compositionally biased region" description="Basic residues" evidence="1">
    <location>
        <begin position="10"/>
        <end position="24"/>
    </location>
</feature>
<reference evidence="2 3" key="1">
    <citation type="submission" date="2016-08" db="EMBL/GenBank/DDBJ databases">
        <title>Draft genome sequence of allopolyploid Zygosaccharomyces rouxii.</title>
        <authorList>
            <person name="Watanabe J."/>
            <person name="Uehara K."/>
            <person name="Mogi Y."/>
            <person name="Tsukioka Y."/>
        </authorList>
    </citation>
    <scope>NUCLEOTIDE SEQUENCE [LARGE SCALE GENOMIC DNA]</scope>
    <source>
        <strain evidence="2 3">NBRC 110957</strain>
    </source>
</reference>
<evidence type="ECO:0000313" key="2">
    <source>
        <dbReference type="EMBL" id="GAV54624.1"/>
    </source>
</evidence>
<accession>A0A1Q3AFV8</accession>
<gene>
    <name evidence="2" type="ORF">ZYGR_0AN00920</name>
</gene>
<comment type="caution">
    <text evidence="2">The sequence shown here is derived from an EMBL/GenBank/DDBJ whole genome shotgun (WGS) entry which is preliminary data.</text>
</comment>
<organism evidence="2 3">
    <name type="scientific">Zygosaccharomyces rouxii</name>
    <dbReference type="NCBI Taxonomy" id="4956"/>
    <lineage>
        <taxon>Eukaryota</taxon>
        <taxon>Fungi</taxon>
        <taxon>Dikarya</taxon>
        <taxon>Ascomycota</taxon>
        <taxon>Saccharomycotina</taxon>
        <taxon>Saccharomycetes</taxon>
        <taxon>Saccharomycetales</taxon>
        <taxon>Saccharomycetaceae</taxon>
        <taxon>Zygosaccharomyces</taxon>
    </lineage>
</organism>
<dbReference type="EMBL" id="BDGX01000040">
    <property type="protein sequence ID" value="GAV54624.1"/>
    <property type="molecule type" value="Genomic_DNA"/>
</dbReference>
<evidence type="ECO:0000256" key="1">
    <source>
        <dbReference type="SAM" id="MobiDB-lite"/>
    </source>
</evidence>
<dbReference type="OrthoDB" id="4069039at2759"/>
<dbReference type="AlphaFoldDB" id="A0A1Q3AFV8"/>
<feature type="compositionally biased region" description="Basic and acidic residues" evidence="1">
    <location>
        <begin position="151"/>
        <end position="161"/>
    </location>
</feature>
<proteinExistence type="predicted"/>
<dbReference type="Proteomes" id="UP000187013">
    <property type="component" value="Unassembled WGS sequence"/>
</dbReference>
<feature type="compositionally biased region" description="Basic and acidic residues" evidence="1">
    <location>
        <begin position="72"/>
        <end position="104"/>
    </location>
</feature>
<feature type="region of interest" description="Disordered" evidence="1">
    <location>
        <begin position="129"/>
        <end position="184"/>
    </location>
</feature>
<sequence length="184" mass="21502">MDPYALKQDNRKRFKDKQKAKQRHATPSDKKYRALKRQEQAQEDEQETPPPPPSNEYRYHEDVTMAYGQQQDEERNIHANRRVKELLKEKDDSGLDFEQERLPKESQATVTKKELEKMDVVDLNRVLGRSHTPDVVEHANDPLAPPRHATKPQEKEKKETHLNQSVSAVPQDLKDDEDFLDGLI</sequence>
<evidence type="ECO:0000313" key="3">
    <source>
        <dbReference type="Proteomes" id="UP000187013"/>
    </source>
</evidence>
<feature type="compositionally biased region" description="Basic and acidic residues" evidence="1">
    <location>
        <begin position="26"/>
        <end position="40"/>
    </location>
</feature>
<feature type="region of interest" description="Disordered" evidence="1">
    <location>
        <begin position="1"/>
        <end position="108"/>
    </location>
</feature>
<feature type="compositionally biased region" description="Basic and acidic residues" evidence="1">
    <location>
        <begin position="131"/>
        <end position="140"/>
    </location>
</feature>
<dbReference type="InterPro" id="IPR035303">
    <property type="entry name" value="DUF5364"/>
</dbReference>
<dbReference type="Pfam" id="PF17322">
    <property type="entry name" value="DUF5364"/>
    <property type="match status" value="1"/>
</dbReference>
<name>A0A1Q3AFV8_ZYGRO</name>
<protein>
    <submittedName>
        <fullName evidence="2">Uncharacterized protein</fullName>
    </submittedName>
</protein>
<feature type="compositionally biased region" description="Acidic residues" evidence="1">
    <location>
        <begin position="174"/>
        <end position="184"/>
    </location>
</feature>